<dbReference type="Gene3D" id="3.30.450.20">
    <property type="entry name" value="PAS domain"/>
    <property type="match status" value="1"/>
</dbReference>
<feature type="region of interest" description="Disordered" evidence="4">
    <location>
        <begin position="557"/>
        <end position="636"/>
    </location>
</feature>
<keyword evidence="2 3" id="KW-0067">ATP-binding</keyword>
<gene>
    <name evidence="6" type="ORF">BDEG_27274</name>
</gene>
<dbReference type="InterPro" id="IPR000719">
    <property type="entry name" value="Prot_kinase_dom"/>
</dbReference>
<dbReference type="Proteomes" id="UP000077115">
    <property type="component" value="Unassembled WGS sequence"/>
</dbReference>
<dbReference type="PANTHER" id="PTHR24346:SF51">
    <property type="entry name" value="PAS DOMAIN-CONTAINING SERINE_THREONINE-PROTEIN KINASE"/>
    <property type="match status" value="1"/>
</dbReference>
<dbReference type="Gene3D" id="3.30.200.20">
    <property type="entry name" value="Phosphorylase Kinase, domain 1"/>
    <property type="match status" value="1"/>
</dbReference>
<dbReference type="Gene3D" id="1.10.510.10">
    <property type="entry name" value="Transferase(Phosphotransferase) domain 1"/>
    <property type="match status" value="1"/>
</dbReference>
<dbReference type="GO" id="GO:0005829">
    <property type="term" value="C:cytosol"/>
    <property type="evidence" value="ECO:0007669"/>
    <property type="project" value="TreeGrafter"/>
</dbReference>
<evidence type="ECO:0000256" key="2">
    <source>
        <dbReference type="ARBA" id="ARBA00022840"/>
    </source>
</evidence>
<dbReference type="InterPro" id="IPR008271">
    <property type="entry name" value="Ser/Thr_kinase_AS"/>
</dbReference>
<evidence type="ECO:0000313" key="6">
    <source>
        <dbReference type="EMBL" id="OAJ43967.1"/>
    </source>
</evidence>
<accession>A0A177WV78</accession>
<dbReference type="InterPro" id="IPR011009">
    <property type="entry name" value="Kinase-like_dom_sf"/>
</dbReference>
<dbReference type="SUPFAM" id="SSF56112">
    <property type="entry name" value="Protein kinase-like (PK-like)"/>
    <property type="match status" value="1"/>
</dbReference>
<dbReference type="VEuPathDB" id="FungiDB:BDEG_27274"/>
<dbReference type="PROSITE" id="PS00108">
    <property type="entry name" value="PROTEIN_KINASE_ST"/>
    <property type="match status" value="1"/>
</dbReference>
<dbReference type="GO" id="GO:0005634">
    <property type="term" value="C:nucleus"/>
    <property type="evidence" value="ECO:0007669"/>
    <property type="project" value="TreeGrafter"/>
</dbReference>
<evidence type="ECO:0000256" key="4">
    <source>
        <dbReference type="SAM" id="MobiDB-lite"/>
    </source>
</evidence>
<feature type="compositionally biased region" description="Polar residues" evidence="4">
    <location>
        <begin position="578"/>
        <end position="587"/>
    </location>
</feature>
<keyword evidence="1 3" id="KW-0547">Nucleotide-binding</keyword>
<evidence type="ECO:0000313" key="7">
    <source>
        <dbReference type="Proteomes" id="UP000077115"/>
    </source>
</evidence>
<feature type="domain" description="Protein kinase" evidence="5">
    <location>
        <begin position="646"/>
        <end position="880"/>
    </location>
</feature>
<proteinExistence type="predicted"/>
<evidence type="ECO:0000256" key="3">
    <source>
        <dbReference type="PROSITE-ProRule" id="PRU10141"/>
    </source>
</evidence>
<dbReference type="PROSITE" id="PS50011">
    <property type="entry name" value="PROTEIN_KINASE_DOM"/>
    <property type="match status" value="1"/>
</dbReference>
<dbReference type="PANTHER" id="PTHR24346">
    <property type="entry name" value="MAP/MICROTUBULE AFFINITY-REGULATING KINASE"/>
    <property type="match status" value="1"/>
</dbReference>
<dbReference type="PROSITE" id="PS00107">
    <property type="entry name" value="PROTEIN_KINASE_ATP"/>
    <property type="match status" value="1"/>
</dbReference>
<feature type="binding site" evidence="3">
    <location>
        <position position="681"/>
    </location>
    <ligand>
        <name>ATP</name>
        <dbReference type="ChEBI" id="CHEBI:30616"/>
    </ligand>
</feature>
<dbReference type="InterPro" id="IPR017441">
    <property type="entry name" value="Protein_kinase_ATP_BS"/>
</dbReference>
<dbReference type="SMART" id="SM00220">
    <property type="entry name" value="S_TKc"/>
    <property type="match status" value="1"/>
</dbReference>
<evidence type="ECO:0000259" key="5">
    <source>
        <dbReference type="PROSITE" id="PS50011"/>
    </source>
</evidence>
<feature type="compositionally biased region" description="Polar residues" evidence="4">
    <location>
        <begin position="606"/>
        <end position="616"/>
    </location>
</feature>
<organism evidence="6 7">
    <name type="scientific">Batrachochytrium dendrobatidis (strain JEL423)</name>
    <dbReference type="NCBI Taxonomy" id="403673"/>
    <lineage>
        <taxon>Eukaryota</taxon>
        <taxon>Fungi</taxon>
        <taxon>Fungi incertae sedis</taxon>
        <taxon>Chytridiomycota</taxon>
        <taxon>Chytridiomycota incertae sedis</taxon>
        <taxon>Chytridiomycetes</taxon>
        <taxon>Rhizophydiales</taxon>
        <taxon>Rhizophydiales incertae sedis</taxon>
        <taxon>Batrachochytrium</taxon>
    </lineage>
</organism>
<protein>
    <recommendedName>
        <fullName evidence="5">Protein kinase domain-containing protein</fullName>
    </recommendedName>
</protein>
<evidence type="ECO:0000256" key="1">
    <source>
        <dbReference type="ARBA" id="ARBA00022741"/>
    </source>
</evidence>
<dbReference type="GO" id="GO:0004674">
    <property type="term" value="F:protein serine/threonine kinase activity"/>
    <property type="evidence" value="ECO:0007669"/>
    <property type="project" value="TreeGrafter"/>
</dbReference>
<dbReference type="GO" id="GO:0035556">
    <property type="term" value="P:intracellular signal transduction"/>
    <property type="evidence" value="ECO:0007669"/>
    <property type="project" value="TreeGrafter"/>
</dbReference>
<name>A0A177WV78_BATDL</name>
<dbReference type="GO" id="GO:0045719">
    <property type="term" value="P:negative regulation of glycogen biosynthetic process"/>
    <property type="evidence" value="ECO:0007669"/>
    <property type="project" value="TreeGrafter"/>
</dbReference>
<sequence length="880" mass="96965">MTDTGADTVISNIDTCLPFTLPTTLNCSNNTTLPSMTTLQTPSIPLLEAPSIPPALFFRLRLPDKLSTVVSTNTSPTSANSNSAFNKSVHGGNVNHSSLSESPHLASSAMVESPADLLQSFRFTSHDRPLLQSPLRPTPNHQATITTDGNLAIKTANVVFCRSVLCPENGVIGRSILDFFDSSYRTKYAKLISASKASLQTDAVNTVMVCGSVVRLIRKNGSTLPASLWLKEKKSCTSGGVYIWVFEEIDELQAEVMISKPDGIITRARGDIHTMFGYDESELLQNRFSILLPNIDCADGKLDFDQLHRFKFFGGRSKRGLTFPVITRIIPLDSLLSPESLERQFASLGISVPAATQASSTHAVAINTTQISPTDAVEINTNSETIRIIAMPNLAGVITIFHSGVIHSINNVFSKYLFGRSGKELVYAANITDLIPNFWAVFETLHIVSDTDSIPLSRMTTTPRCSSPVASFSGSPDGRSTYLEKNRSWTVSSGDLSLPHSMSATGLIAKHRDGSEFLVDAHARPLFIGHEHVFAIWITYRGFHRSLMMPSILGSTSHNQPFSDSPDTLPKTSPIAMTPNNDTTNFSEPKKNDVEDATTVDPIQVPTESVPTDNVCTTPPVLLPTPAMTPPKTSTEPAELATIDDYTIVKSIGEGAYGFVRLAYRTLDPEKTPLVIKYVVKTRVLSWCRRENLGGRIPVEAAILYESHLHPHPNVVDMIECFQDEFYVYIVMRHSGNMDLFQFIESNPTLPESLIRHLFRQCTLAVEHLHKHDIVHRDIKDENVVIDTTTYIAQLIDFGSGAFLDTGKPFTTFYGTMDFAAPEVLEGNPYNGKPQDMWALGILLYTLIYKENPFYSVDEILADHGLRIPFTLSNGKMVDK</sequence>
<reference evidence="6 7" key="2">
    <citation type="submission" date="2016-05" db="EMBL/GenBank/DDBJ databases">
        <title>Lineage-specific infection strategies underlie the spectrum of fungal disease in amphibians.</title>
        <authorList>
            <person name="Cuomo C.A."/>
            <person name="Farrer R.A."/>
            <person name="James T."/>
            <person name="Longcore J."/>
            <person name="Birren B."/>
        </authorList>
    </citation>
    <scope>NUCLEOTIDE SEQUENCE [LARGE SCALE GENOMIC DNA]</scope>
    <source>
        <strain evidence="6 7">JEL423</strain>
    </source>
</reference>
<dbReference type="EMBL" id="DS022311">
    <property type="protein sequence ID" value="OAJ43967.1"/>
    <property type="molecule type" value="Genomic_DNA"/>
</dbReference>
<dbReference type="AlphaFoldDB" id="A0A177WV78"/>
<dbReference type="Pfam" id="PF00069">
    <property type="entry name" value="Pkinase"/>
    <property type="match status" value="1"/>
</dbReference>
<feature type="compositionally biased region" description="Polar residues" evidence="4">
    <location>
        <begin position="557"/>
        <end position="566"/>
    </location>
</feature>
<reference evidence="6 7" key="1">
    <citation type="submission" date="2006-10" db="EMBL/GenBank/DDBJ databases">
        <title>The Genome Sequence of Batrachochytrium dendrobatidis JEL423.</title>
        <authorList>
            <consortium name="The Broad Institute Genome Sequencing Platform"/>
            <person name="Birren B."/>
            <person name="Lander E."/>
            <person name="Galagan J."/>
            <person name="Cuomo C."/>
            <person name="Devon K."/>
            <person name="Jaffe D."/>
            <person name="Butler J."/>
            <person name="Alvarez P."/>
            <person name="Gnerre S."/>
            <person name="Grabherr M."/>
            <person name="Kleber M."/>
            <person name="Mauceli E."/>
            <person name="Brockman W."/>
            <person name="Young S."/>
            <person name="LaButti K."/>
            <person name="Sykes S."/>
            <person name="DeCaprio D."/>
            <person name="Crawford M."/>
            <person name="Koehrsen M."/>
            <person name="Engels R."/>
            <person name="Montgomery P."/>
            <person name="Pearson M."/>
            <person name="Howarth C."/>
            <person name="Larson L."/>
            <person name="White J."/>
            <person name="O'Leary S."/>
            <person name="Kodira C."/>
            <person name="Zeng Q."/>
            <person name="Yandava C."/>
            <person name="Alvarado L."/>
            <person name="Longcore J."/>
            <person name="James T."/>
        </authorList>
    </citation>
    <scope>NUCLEOTIDE SEQUENCE [LARGE SCALE GENOMIC DNA]</scope>
    <source>
        <strain evidence="6 7">JEL423</strain>
    </source>
</reference>
<dbReference type="GO" id="GO:0005524">
    <property type="term" value="F:ATP binding"/>
    <property type="evidence" value="ECO:0007669"/>
    <property type="project" value="UniProtKB-UniRule"/>
</dbReference>